<dbReference type="NCBIfam" id="TIGR00254">
    <property type="entry name" value="GGDEF"/>
    <property type="match status" value="1"/>
</dbReference>
<feature type="transmembrane region" description="Helical" evidence="3">
    <location>
        <begin position="189"/>
        <end position="207"/>
    </location>
</feature>
<feature type="transmembrane region" description="Helical" evidence="3">
    <location>
        <begin position="113"/>
        <end position="131"/>
    </location>
</feature>
<proteinExistence type="predicted"/>
<evidence type="ECO:0000256" key="3">
    <source>
        <dbReference type="SAM" id="Phobius"/>
    </source>
</evidence>
<evidence type="ECO:0000313" key="5">
    <source>
        <dbReference type="EMBL" id="MDY8107710.1"/>
    </source>
</evidence>
<keyword evidence="3" id="KW-1133">Transmembrane helix</keyword>
<feature type="transmembrane region" description="Helical" evidence="3">
    <location>
        <begin position="80"/>
        <end position="101"/>
    </location>
</feature>
<gene>
    <name evidence="5" type="ORF">U0C82_00925</name>
</gene>
<dbReference type="Proteomes" id="UP001294412">
    <property type="component" value="Unassembled WGS sequence"/>
</dbReference>
<reference evidence="5 6" key="1">
    <citation type="submission" date="2023-12" db="EMBL/GenBank/DDBJ databases">
        <title>Description of Novel Strain Fulvimarina sp. 2208YS6-2-32 isolated from Uroteuthis (Photololigo) edulis.</title>
        <authorList>
            <person name="Park J.-S."/>
        </authorList>
    </citation>
    <scope>NUCLEOTIDE SEQUENCE [LARGE SCALE GENOMIC DNA]</scope>
    <source>
        <strain evidence="5 6">2208YS6-2-32</strain>
    </source>
</reference>
<dbReference type="Pfam" id="PF00990">
    <property type="entry name" value="GGDEF"/>
    <property type="match status" value="1"/>
</dbReference>
<dbReference type="SUPFAM" id="SSF55073">
    <property type="entry name" value="Nucleotide cyclase"/>
    <property type="match status" value="1"/>
</dbReference>
<evidence type="ECO:0000256" key="2">
    <source>
        <dbReference type="ARBA" id="ARBA00034247"/>
    </source>
</evidence>
<dbReference type="CDD" id="cd01949">
    <property type="entry name" value="GGDEF"/>
    <property type="match status" value="1"/>
</dbReference>
<dbReference type="EC" id="2.7.7.65" evidence="1"/>
<keyword evidence="3" id="KW-0472">Membrane</keyword>
<evidence type="ECO:0000259" key="4">
    <source>
        <dbReference type="PROSITE" id="PS50887"/>
    </source>
</evidence>
<dbReference type="RefSeq" id="WP_322184964.1">
    <property type="nucleotide sequence ID" value="NZ_JAXLPB010000001.1"/>
</dbReference>
<dbReference type="SMART" id="SM00267">
    <property type="entry name" value="GGDEF"/>
    <property type="match status" value="1"/>
</dbReference>
<keyword evidence="5" id="KW-0808">Transferase</keyword>
<dbReference type="InterPro" id="IPR029787">
    <property type="entry name" value="Nucleotide_cyclase"/>
</dbReference>
<dbReference type="PANTHER" id="PTHR45138">
    <property type="entry name" value="REGULATORY COMPONENTS OF SENSORY TRANSDUCTION SYSTEM"/>
    <property type="match status" value="1"/>
</dbReference>
<dbReference type="PROSITE" id="PS50887">
    <property type="entry name" value="GGDEF"/>
    <property type="match status" value="1"/>
</dbReference>
<dbReference type="InterPro" id="IPR000160">
    <property type="entry name" value="GGDEF_dom"/>
</dbReference>
<keyword evidence="3" id="KW-0812">Transmembrane</keyword>
<comment type="caution">
    <text evidence="5">The sequence shown here is derived from an EMBL/GenBank/DDBJ whole genome shotgun (WGS) entry which is preliminary data.</text>
</comment>
<dbReference type="InterPro" id="IPR043128">
    <property type="entry name" value="Rev_trsase/Diguanyl_cyclase"/>
</dbReference>
<feature type="domain" description="GGDEF" evidence="4">
    <location>
        <begin position="267"/>
        <end position="406"/>
    </location>
</feature>
<organism evidence="5 6">
    <name type="scientific">Fulvimarina uroteuthidis</name>
    <dbReference type="NCBI Taxonomy" id="3098149"/>
    <lineage>
        <taxon>Bacteria</taxon>
        <taxon>Pseudomonadati</taxon>
        <taxon>Pseudomonadota</taxon>
        <taxon>Alphaproteobacteria</taxon>
        <taxon>Hyphomicrobiales</taxon>
        <taxon>Aurantimonadaceae</taxon>
        <taxon>Fulvimarina</taxon>
    </lineage>
</organism>
<feature type="transmembrane region" description="Helical" evidence="3">
    <location>
        <begin position="162"/>
        <end position="183"/>
    </location>
</feature>
<protein>
    <recommendedName>
        <fullName evidence="1">diguanylate cyclase</fullName>
        <ecNumber evidence="1">2.7.7.65</ecNumber>
    </recommendedName>
</protein>
<sequence>MSTSLDLATPMTATPLQTAFHLGHRAPMDGWLRLAEPIQARYDAENAASRLAELRSAIFVGLVLYNVYNFSSVVLLADSLIMSVALRLGLVTSTSLALVWLIGRTSPRWTERLVTLGILNAYLVPVFLFWVSHDPSSLYTFGELPLTIVYANMLLALRFPNAVVFTSVSLAITLLAVATKTGLDPSLRFAFSLQIVTACTFAIYANYRQERRRCSDYLATLEALVEARNAHADRIAFRDLSRTDALTRLPNRRHLTERLEDELSACRALTVLMVDIDHFKLYNDAFGHPAGDECLQRVSETFAQVAAEAGNAFCARFGGEEFTFVLSDCSELDAARFAQSVMQAIAQLDIPHPARYDGFGVVTVSIGIAHCSIDTRRSLDEIIAAADRALYAAKKRGRNCFAFGKGSDQSFQFGR</sequence>
<evidence type="ECO:0000313" key="6">
    <source>
        <dbReference type="Proteomes" id="UP001294412"/>
    </source>
</evidence>
<dbReference type="GO" id="GO:0052621">
    <property type="term" value="F:diguanylate cyclase activity"/>
    <property type="evidence" value="ECO:0007669"/>
    <property type="project" value="UniProtKB-EC"/>
</dbReference>
<dbReference type="InterPro" id="IPR050469">
    <property type="entry name" value="Diguanylate_Cyclase"/>
</dbReference>
<feature type="transmembrane region" description="Helical" evidence="3">
    <location>
        <begin position="51"/>
        <end position="68"/>
    </location>
</feature>
<keyword evidence="6" id="KW-1185">Reference proteome</keyword>
<dbReference type="EMBL" id="JAXLPB010000001">
    <property type="protein sequence ID" value="MDY8107710.1"/>
    <property type="molecule type" value="Genomic_DNA"/>
</dbReference>
<dbReference type="PANTHER" id="PTHR45138:SF9">
    <property type="entry name" value="DIGUANYLATE CYCLASE DGCM-RELATED"/>
    <property type="match status" value="1"/>
</dbReference>
<accession>A0ABU5HY28</accession>
<dbReference type="Gene3D" id="3.30.70.270">
    <property type="match status" value="1"/>
</dbReference>
<name>A0ABU5HY28_9HYPH</name>
<comment type="catalytic activity">
    <reaction evidence="2">
        <text>2 GTP = 3',3'-c-di-GMP + 2 diphosphate</text>
        <dbReference type="Rhea" id="RHEA:24898"/>
        <dbReference type="ChEBI" id="CHEBI:33019"/>
        <dbReference type="ChEBI" id="CHEBI:37565"/>
        <dbReference type="ChEBI" id="CHEBI:58805"/>
        <dbReference type="EC" id="2.7.7.65"/>
    </reaction>
</comment>
<evidence type="ECO:0000256" key="1">
    <source>
        <dbReference type="ARBA" id="ARBA00012528"/>
    </source>
</evidence>
<keyword evidence="5" id="KW-0548">Nucleotidyltransferase</keyword>